<dbReference type="Gene3D" id="2.40.10.10">
    <property type="entry name" value="Trypsin-like serine proteases"/>
    <property type="match status" value="1"/>
</dbReference>
<dbReference type="FunFam" id="2.40.10.10:FF:000068">
    <property type="entry name" value="transmembrane protease serine 2"/>
    <property type="match status" value="1"/>
</dbReference>
<keyword evidence="2" id="KW-1015">Disulfide bond</keyword>
<keyword evidence="6" id="KW-0378">Hydrolase</keyword>
<evidence type="ECO:0000259" key="5">
    <source>
        <dbReference type="PROSITE" id="PS50240"/>
    </source>
</evidence>
<dbReference type="RefSeq" id="WP_078657688.1">
    <property type="nucleotide sequence ID" value="NZ_CP108588.1"/>
</dbReference>
<dbReference type="GO" id="GO:0004252">
    <property type="term" value="F:serine-type endopeptidase activity"/>
    <property type="evidence" value="ECO:0007669"/>
    <property type="project" value="InterPro"/>
</dbReference>
<dbReference type="PROSITE" id="PS50240">
    <property type="entry name" value="TRYPSIN_DOM"/>
    <property type="match status" value="1"/>
</dbReference>
<feature type="domain" description="Peptidase S1" evidence="5">
    <location>
        <begin position="26"/>
        <end position="246"/>
    </location>
</feature>
<feature type="region of interest" description="Disordered" evidence="3">
    <location>
        <begin position="86"/>
        <end position="106"/>
    </location>
</feature>
<dbReference type="InterPro" id="IPR001254">
    <property type="entry name" value="Trypsin_dom"/>
</dbReference>
<dbReference type="PRINTS" id="PR00722">
    <property type="entry name" value="CHYMOTRYPSIN"/>
</dbReference>
<dbReference type="SMART" id="SM00020">
    <property type="entry name" value="Tryp_SPc"/>
    <property type="match status" value="1"/>
</dbReference>
<dbReference type="CDD" id="cd00190">
    <property type="entry name" value="Tryp_SPc"/>
    <property type="match status" value="1"/>
</dbReference>
<keyword evidence="6" id="KW-0645">Protease</keyword>
<evidence type="ECO:0000256" key="3">
    <source>
        <dbReference type="SAM" id="MobiDB-lite"/>
    </source>
</evidence>
<dbReference type="InterPro" id="IPR001314">
    <property type="entry name" value="Peptidase_S1A"/>
</dbReference>
<evidence type="ECO:0000313" key="6">
    <source>
        <dbReference type="EMBL" id="GFN09267.1"/>
    </source>
</evidence>
<proteinExistence type="inferred from homology"/>
<sequence length="246" mass="24453">MSKTASPVLVAALAWAVLPAADAHAVTGGDETSAFSRPAVVSLQAGGHHACGGTLISPTTVLTSASCISGSDLQVRAHVHDLGLSDAESGGSTTKVKTAHRHPDFDAGTGRNDVAVLILEGAVPDAQPAALPAAGSATPQGTELLLAGWGATTQGGALSRVLNSVTVATGDPAACATAYELDGPGVLCIPPDEGKGACTGDTGGPAFTDGVLRAIQTVPGCGRPGQPTALTAVSQHREFIDRWTTH</sequence>
<protein>
    <submittedName>
        <fullName evidence="6">Serine protease</fullName>
    </submittedName>
</protein>
<name>A0A7J0D5E2_STRMI</name>
<dbReference type="GO" id="GO:0006508">
    <property type="term" value="P:proteolysis"/>
    <property type="evidence" value="ECO:0007669"/>
    <property type="project" value="UniProtKB-KW"/>
</dbReference>
<organism evidence="6 7">
    <name type="scientific">Streptomyces microflavus</name>
    <name type="common">Streptomyces lipmanii</name>
    <dbReference type="NCBI Taxonomy" id="1919"/>
    <lineage>
        <taxon>Bacteria</taxon>
        <taxon>Bacillati</taxon>
        <taxon>Actinomycetota</taxon>
        <taxon>Actinomycetes</taxon>
        <taxon>Kitasatosporales</taxon>
        <taxon>Streptomycetaceae</taxon>
        <taxon>Streptomyces</taxon>
    </lineage>
</organism>
<gene>
    <name evidence="6" type="ORF">Smic_78230</name>
</gene>
<evidence type="ECO:0000313" key="7">
    <source>
        <dbReference type="Proteomes" id="UP000498740"/>
    </source>
</evidence>
<comment type="similarity">
    <text evidence="1">Belongs to the peptidase S1 family.</text>
</comment>
<dbReference type="AlphaFoldDB" id="A0A7J0D5E2"/>
<accession>A0A7J0D5E2</accession>
<feature type="signal peptide" evidence="4">
    <location>
        <begin position="1"/>
        <end position="25"/>
    </location>
</feature>
<dbReference type="EMBL" id="BLWD01000002">
    <property type="protein sequence ID" value="GFN09267.1"/>
    <property type="molecule type" value="Genomic_DNA"/>
</dbReference>
<dbReference type="PANTHER" id="PTHR24276">
    <property type="entry name" value="POLYSERASE-RELATED"/>
    <property type="match status" value="1"/>
</dbReference>
<dbReference type="PANTHER" id="PTHR24276:SF98">
    <property type="entry name" value="FI18310P1-RELATED"/>
    <property type="match status" value="1"/>
</dbReference>
<dbReference type="Proteomes" id="UP000498740">
    <property type="component" value="Unassembled WGS sequence"/>
</dbReference>
<reference evidence="6 7" key="1">
    <citation type="submission" date="2020-05" db="EMBL/GenBank/DDBJ databases">
        <title>Whole genome shotgun sequence of Streptomyces microflavus NBRC 13062.</title>
        <authorList>
            <person name="Komaki H."/>
            <person name="Tamura T."/>
        </authorList>
    </citation>
    <scope>NUCLEOTIDE SEQUENCE [LARGE SCALE GENOMIC DNA]</scope>
    <source>
        <strain evidence="6 7">NBRC 13062</strain>
    </source>
</reference>
<evidence type="ECO:0000256" key="2">
    <source>
        <dbReference type="ARBA" id="ARBA00023157"/>
    </source>
</evidence>
<evidence type="ECO:0000256" key="1">
    <source>
        <dbReference type="ARBA" id="ARBA00007664"/>
    </source>
</evidence>
<dbReference type="InterPro" id="IPR009003">
    <property type="entry name" value="Peptidase_S1_PA"/>
</dbReference>
<comment type="caution">
    <text evidence="6">The sequence shown here is derived from an EMBL/GenBank/DDBJ whole genome shotgun (WGS) entry which is preliminary data.</text>
</comment>
<keyword evidence="4" id="KW-0732">Signal</keyword>
<dbReference type="InterPro" id="IPR050430">
    <property type="entry name" value="Peptidase_S1"/>
</dbReference>
<dbReference type="InterPro" id="IPR043504">
    <property type="entry name" value="Peptidase_S1_PA_chymotrypsin"/>
</dbReference>
<dbReference type="Pfam" id="PF00089">
    <property type="entry name" value="Trypsin"/>
    <property type="match status" value="1"/>
</dbReference>
<feature type="chain" id="PRO_5029441335" evidence="4">
    <location>
        <begin position="26"/>
        <end position="246"/>
    </location>
</feature>
<evidence type="ECO:0000256" key="4">
    <source>
        <dbReference type="SAM" id="SignalP"/>
    </source>
</evidence>
<dbReference type="SUPFAM" id="SSF50494">
    <property type="entry name" value="Trypsin-like serine proteases"/>
    <property type="match status" value="1"/>
</dbReference>